<sequence>MSYNLTNAAQGGNFCFTNAALSGLTGGVSTYSTGTTAIQVSIKGVLPAAKTQITGASAPTTDVAKNAFNGSSTPFTPLTASTAAVYVFTLDASGAVGVAQGPVKAWTDTSANSTALDFPALPDTVTSFAYVVIKLGTTGTAWTFGTNLWNATGVVVDSVVNLSLLPGGEAITA</sequence>
<dbReference type="RefSeq" id="WP_071540133.1">
    <property type="nucleotide sequence ID" value="NZ_CP015017.1"/>
</dbReference>
<accession>A0AAC9IUU7</accession>
<reference evidence="1" key="1">
    <citation type="journal article" date="2017" name="Appl. Environ. Microbiol.">
        <title>Microdiversification of a pelagic Polynucleobacter species is mainly driven by acquisition of genomic islands from a partially interspecific gene pool.</title>
        <authorList>
            <person name="Hoetzinger M."/>
            <person name="Hahn M.W."/>
            <person name="Jezberova J."/>
            <person name="Schmidt J."/>
            <person name="Koll U."/>
        </authorList>
    </citation>
    <scope>NUCLEOTIDE SEQUENCE</scope>
    <source>
        <strain evidence="1">MWH-RechtKol4</strain>
    </source>
</reference>
<gene>
    <name evidence="1" type="ORF">AOC25_06730</name>
</gene>
<dbReference type="EMBL" id="CP015017">
    <property type="protein sequence ID" value="APC01326.1"/>
    <property type="molecule type" value="Genomic_DNA"/>
</dbReference>
<protein>
    <submittedName>
        <fullName evidence="1">Uncharacterized protein</fullName>
    </submittedName>
</protein>
<organism evidence="1 2">
    <name type="scientific">Polynucleobacter asymbioticus</name>
    <dbReference type="NCBI Taxonomy" id="576611"/>
    <lineage>
        <taxon>Bacteria</taxon>
        <taxon>Pseudomonadati</taxon>
        <taxon>Pseudomonadota</taxon>
        <taxon>Betaproteobacteria</taxon>
        <taxon>Burkholderiales</taxon>
        <taxon>Burkholderiaceae</taxon>
        <taxon>Polynucleobacter</taxon>
    </lineage>
</organism>
<dbReference type="AlphaFoldDB" id="A0AAC9IUU7"/>
<dbReference type="Proteomes" id="UP000182060">
    <property type="component" value="Chromosome"/>
</dbReference>
<evidence type="ECO:0000313" key="2">
    <source>
        <dbReference type="Proteomes" id="UP000182060"/>
    </source>
</evidence>
<proteinExistence type="predicted"/>
<name>A0AAC9IUU7_9BURK</name>
<evidence type="ECO:0000313" key="1">
    <source>
        <dbReference type="EMBL" id="APC01326.1"/>
    </source>
</evidence>